<evidence type="ECO:0000313" key="3">
    <source>
        <dbReference type="Proteomes" id="UP001219525"/>
    </source>
</evidence>
<name>A0AAD6UMF5_9AGAR</name>
<sequence>MSHQSERPYTEQDLVGNKNYLIKLVQRQQARWPGDKFQPSKVTVANLKSALLDPIYGFTTNKPPVTSPHPSKSDSRSSVNLGGSQTVIINNPQSPDPIEFVHAPSLGAMEFVSVRAYIEDCRFNPAQRTQARLSIPLLDRKGSSLGSFRVHSSQLFAALQRGNSAIEVLAGSGVVRVSFADPEEEDWKIPFVRVHHGQPIDELDFSPDVLELPENGCIKLFVDSTGILATTVVKSEVVPLPGSHDGPSTVSRAEAGAEEITDPAVKYLREKLATRDGYEAFAARRGHVRSNPDAVLDWQFAVDFTRDYNRIKSPVKVSKDTICRALGIGSSWPVNAHTATGIIGTYGKVQEVEEMLMRIDDPLPGATALLGFLVEWKKDHPV</sequence>
<evidence type="ECO:0000313" key="2">
    <source>
        <dbReference type="EMBL" id="KAJ7189647.1"/>
    </source>
</evidence>
<accession>A0AAD6UMF5</accession>
<dbReference type="AlphaFoldDB" id="A0AAD6UMF5"/>
<evidence type="ECO:0000256" key="1">
    <source>
        <dbReference type="SAM" id="MobiDB-lite"/>
    </source>
</evidence>
<dbReference type="Proteomes" id="UP001219525">
    <property type="component" value="Unassembled WGS sequence"/>
</dbReference>
<feature type="region of interest" description="Disordered" evidence="1">
    <location>
        <begin position="61"/>
        <end position="83"/>
    </location>
</feature>
<reference evidence="2" key="1">
    <citation type="submission" date="2023-03" db="EMBL/GenBank/DDBJ databases">
        <title>Massive genome expansion in bonnet fungi (Mycena s.s.) driven by repeated elements and novel gene families across ecological guilds.</title>
        <authorList>
            <consortium name="Lawrence Berkeley National Laboratory"/>
            <person name="Harder C.B."/>
            <person name="Miyauchi S."/>
            <person name="Viragh M."/>
            <person name="Kuo A."/>
            <person name="Thoen E."/>
            <person name="Andreopoulos B."/>
            <person name="Lu D."/>
            <person name="Skrede I."/>
            <person name="Drula E."/>
            <person name="Henrissat B."/>
            <person name="Morin E."/>
            <person name="Kohler A."/>
            <person name="Barry K."/>
            <person name="LaButti K."/>
            <person name="Morin E."/>
            <person name="Salamov A."/>
            <person name="Lipzen A."/>
            <person name="Mereny Z."/>
            <person name="Hegedus B."/>
            <person name="Baldrian P."/>
            <person name="Stursova M."/>
            <person name="Weitz H."/>
            <person name="Taylor A."/>
            <person name="Grigoriev I.V."/>
            <person name="Nagy L.G."/>
            <person name="Martin F."/>
            <person name="Kauserud H."/>
        </authorList>
    </citation>
    <scope>NUCLEOTIDE SEQUENCE</scope>
    <source>
        <strain evidence="2">9144</strain>
    </source>
</reference>
<proteinExistence type="predicted"/>
<organism evidence="2 3">
    <name type="scientific">Mycena pura</name>
    <dbReference type="NCBI Taxonomy" id="153505"/>
    <lineage>
        <taxon>Eukaryota</taxon>
        <taxon>Fungi</taxon>
        <taxon>Dikarya</taxon>
        <taxon>Basidiomycota</taxon>
        <taxon>Agaricomycotina</taxon>
        <taxon>Agaricomycetes</taxon>
        <taxon>Agaricomycetidae</taxon>
        <taxon>Agaricales</taxon>
        <taxon>Marasmiineae</taxon>
        <taxon>Mycenaceae</taxon>
        <taxon>Mycena</taxon>
    </lineage>
</organism>
<dbReference type="EMBL" id="JARJCW010000170">
    <property type="protein sequence ID" value="KAJ7189647.1"/>
    <property type="molecule type" value="Genomic_DNA"/>
</dbReference>
<protein>
    <submittedName>
        <fullName evidence="2">Uncharacterized protein</fullName>
    </submittedName>
</protein>
<keyword evidence="3" id="KW-1185">Reference proteome</keyword>
<comment type="caution">
    <text evidence="2">The sequence shown here is derived from an EMBL/GenBank/DDBJ whole genome shotgun (WGS) entry which is preliminary data.</text>
</comment>
<gene>
    <name evidence="2" type="ORF">GGX14DRAFT_608718</name>
</gene>